<proteinExistence type="predicted"/>
<evidence type="ECO:0000313" key="2">
    <source>
        <dbReference type="EMBL" id="CAG5056505.1"/>
    </source>
</evidence>
<dbReference type="EMBL" id="CAJQZP010001607">
    <property type="protein sequence ID" value="CAG5056505.1"/>
    <property type="molecule type" value="Genomic_DNA"/>
</dbReference>
<reference evidence="2" key="1">
    <citation type="submission" date="2021-04" db="EMBL/GenBank/DDBJ databases">
        <authorList>
            <person name="Tunstrom K."/>
        </authorList>
    </citation>
    <scope>NUCLEOTIDE SEQUENCE</scope>
</reference>
<dbReference type="AlphaFoldDB" id="A0A8S3YAN2"/>
<evidence type="ECO:0000256" key="1">
    <source>
        <dbReference type="SAM" id="MobiDB-lite"/>
    </source>
</evidence>
<sequence>MSSKRLRDEDIEDFLGIPSGTEDREDFSEAESDEDIEKIQSSVNFFSEYLTDVETSPQIHLRLPPVNEDVHLSRVQKITNTQPSISGVTSARTSGENR</sequence>
<feature type="compositionally biased region" description="Acidic residues" evidence="1">
    <location>
        <begin position="23"/>
        <end position="35"/>
    </location>
</feature>
<accession>A0A8S3YAN2</accession>
<comment type="caution">
    <text evidence="2">The sequence shown here is derived from an EMBL/GenBank/DDBJ whole genome shotgun (WGS) entry which is preliminary data.</text>
</comment>
<organism evidence="2 3">
    <name type="scientific">Parnassius apollo</name>
    <name type="common">Apollo butterfly</name>
    <name type="synonym">Papilio apollo</name>
    <dbReference type="NCBI Taxonomy" id="110799"/>
    <lineage>
        <taxon>Eukaryota</taxon>
        <taxon>Metazoa</taxon>
        <taxon>Ecdysozoa</taxon>
        <taxon>Arthropoda</taxon>
        <taxon>Hexapoda</taxon>
        <taxon>Insecta</taxon>
        <taxon>Pterygota</taxon>
        <taxon>Neoptera</taxon>
        <taxon>Endopterygota</taxon>
        <taxon>Lepidoptera</taxon>
        <taxon>Glossata</taxon>
        <taxon>Ditrysia</taxon>
        <taxon>Papilionoidea</taxon>
        <taxon>Papilionidae</taxon>
        <taxon>Parnassiinae</taxon>
        <taxon>Parnassini</taxon>
        <taxon>Parnassius</taxon>
        <taxon>Parnassius</taxon>
    </lineage>
</organism>
<gene>
    <name evidence="2" type="ORF">PAPOLLO_LOCUS26746</name>
</gene>
<feature type="region of interest" description="Disordered" evidence="1">
    <location>
        <begin position="1"/>
        <end position="35"/>
    </location>
</feature>
<protein>
    <submittedName>
        <fullName evidence="2">(apollo) hypothetical protein</fullName>
    </submittedName>
</protein>
<dbReference type="Proteomes" id="UP000691718">
    <property type="component" value="Unassembled WGS sequence"/>
</dbReference>
<name>A0A8S3YAN2_PARAO</name>
<keyword evidence="3" id="KW-1185">Reference proteome</keyword>
<evidence type="ECO:0000313" key="3">
    <source>
        <dbReference type="Proteomes" id="UP000691718"/>
    </source>
</evidence>
<dbReference type="OrthoDB" id="6931805at2759"/>